<evidence type="ECO:0000256" key="1">
    <source>
        <dbReference type="SAM" id="MobiDB-lite"/>
    </source>
</evidence>
<proteinExistence type="predicted"/>
<dbReference type="EMBL" id="HACG01011539">
    <property type="protein sequence ID" value="CEK58404.1"/>
    <property type="molecule type" value="Transcribed_RNA"/>
</dbReference>
<feature type="region of interest" description="Disordered" evidence="1">
    <location>
        <begin position="122"/>
        <end position="154"/>
    </location>
</feature>
<accession>A0A0B6YQ69</accession>
<feature type="non-terminal residue" evidence="2">
    <location>
        <position position="1"/>
    </location>
</feature>
<feature type="compositionally biased region" description="Polar residues" evidence="1">
    <location>
        <begin position="144"/>
        <end position="154"/>
    </location>
</feature>
<dbReference type="AlphaFoldDB" id="A0A0B6YQ69"/>
<feature type="compositionally biased region" description="Polar residues" evidence="1">
    <location>
        <begin position="122"/>
        <end position="134"/>
    </location>
</feature>
<evidence type="ECO:0000313" key="2">
    <source>
        <dbReference type="EMBL" id="CEK58404.1"/>
    </source>
</evidence>
<feature type="non-terminal residue" evidence="2">
    <location>
        <position position="154"/>
    </location>
</feature>
<organism evidence="2">
    <name type="scientific">Arion vulgaris</name>
    <dbReference type="NCBI Taxonomy" id="1028688"/>
    <lineage>
        <taxon>Eukaryota</taxon>
        <taxon>Metazoa</taxon>
        <taxon>Spiralia</taxon>
        <taxon>Lophotrochozoa</taxon>
        <taxon>Mollusca</taxon>
        <taxon>Gastropoda</taxon>
        <taxon>Heterobranchia</taxon>
        <taxon>Euthyneura</taxon>
        <taxon>Panpulmonata</taxon>
        <taxon>Eupulmonata</taxon>
        <taxon>Stylommatophora</taxon>
        <taxon>Helicina</taxon>
        <taxon>Arionoidea</taxon>
        <taxon>Arionidae</taxon>
        <taxon>Arion</taxon>
    </lineage>
</organism>
<protein>
    <submittedName>
        <fullName evidence="2">Uncharacterized protein</fullName>
    </submittedName>
</protein>
<reference evidence="2" key="1">
    <citation type="submission" date="2014-12" db="EMBL/GenBank/DDBJ databases">
        <title>Insight into the proteome of Arion vulgaris.</title>
        <authorList>
            <person name="Aradska J."/>
            <person name="Bulat T."/>
            <person name="Smidak R."/>
            <person name="Sarate P."/>
            <person name="Gangsoo J."/>
            <person name="Sialana F."/>
            <person name="Bilban M."/>
            <person name="Lubec G."/>
        </authorList>
    </citation>
    <scope>NUCLEOTIDE SEQUENCE</scope>
    <source>
        <tissue evidence="2">Skin</tissue>
    </source>
</reference>
<gene>
    <name evidence="2" type="primary">ORF32967</name>
</gene>
<sequence>DQVPSPHPRTSSASQHIFHSNNCHALSCISPKSLDPDIPSATTTSNKITAHHVGKLQTDHIVQLRLCNEQAPMKVTINNTNNTINFGQKDNGIKTETIQSDLTSYCDSNFLVAREMFQTSMRNTETRSSLPSSIDSEHPVNREGSLQRSNTSEL</sequence>
<name>A0A0B6YQ69_9EUPU</name>